<dbReference type="EMBL" id="WTUZ01000040">
    <property type="protein sequence ID" value="MZQ87078.1"/>
    <property type="molecule type" value="Genomic_DNA"/>
</dbReference>
<dbReference type="PANTHER" id="PTHR42659:SF2">
    <property type="entry name" value="XANTHINE DEHYDROGENASE SUBUNIT C-RELATED"/>
    <property type="match status" value="1"/>
</dbReference>
<dbReference type="PANTHER" id="PTHR42659">
    <property type="entry name" value="XANTHINE DEHYDROGENASE SUBUNIT C-RELATED"/>
    <property type="match status" value="1"/>
</dbReference>
<protein>
    <submittedName>
        <fullName evidence="5">Xanthine dehydrogenase</fullName>
    </submittedName>
</protein>
<dbReference type="AlphaFoldDB" id="A0A6L8V9T6"/>
<evidence type="ECO:0000256" key="2">
    <source>
        <dbReference type="ARBA" id="ARBA00022827"/>
    </source>
</evidence>
<dbReference type="Gene3D" id="3.30.43.10">
    <property type="entry name" value="Uridine Diphospho-n-acetylenolpyruvylglucosamine Reductase, domain 2"/>
    <property type="match status" value="1"/>
</dbReference>
<comment type="caution">
    <text evidence="5">The sequence shown here is derived from an EMBL/GenBank/DDBJ whole genome shotgun (WGS) entry which is preliminary data.</text>
</comment>
<dbReference type="InterPro" id="IPR016167">
    <property type="entry name" value="FAD-bd_PCMH_sub1"/>
</dbReference>
<dbReference type="InterPro" id="IPR002346">
    <property type="entry name" value="Mopterin_DH_FAD-bd"/>
</dbReference>
<dbReference type="Proteomes" id="UP000481087">
    <property type="component" value="Unassembled WGS sequence"/>
</dbReference>
<keyword evidence="2" id="KW-0274">FAD</keyword>
<keyword evidence="6" id="KW-1185">Reference proteome</keyword>
<dbReference type="InterPro" id="IPR051312">
    <property type="entry name" value="Diverse_Substr_Oxidored"/>
</dbReference>
<accession>A0A6L8V9T6</accession>
<organism evidence="5 6">
    <name type="scientific">Paenibacillus silvestris</name>
    <dbReference type="NCBI Taxonomy" id="2606219"/>
    <lineage>
        <taxon>Bacteria</taxon>
        <taxon>Bacillati</taxon>
        <taxon>Bacillota</taxon>
        <taxon>Bacilli</taxon>
        <taxon>Bacillales</taxon>
        <taxon>Paenibacillaceae</taxon>
        <taxon>Paenibacillus</taxon>
    </lineage>
</organism>
<name>A0A6L8V9T6_9BACL</name>
<dbReference type="Gene3D" id="3.30.465.10">
    <property type="match status" value="1"/>
</dbReference>
<proteinExistence type="predicted"/>
<dbReference type="PROSITE" id="PS51387">
    <property type="entry name" value="FAD_PCMH"/>
    <property type="match status" value="1"/>
</dbReference>
<evidence type="ECO:0000256" key="3">
    <source>
        <dbReference type="ARBA" id="ARBA00023002"/>
    </source>
</evidence>
<keyword evidence="3" id="KW-0560">Oxidoreductase</keyword>
<dbReference type="InterPro" id="IPR036318">
    <property type="entry name" value="FAD-bd_PCMH-like_sf"/>
</dbReference>
<dbReference type="InterPro" id="IPR016166">
    <property type="entry name" value="FAD-bd_PCMH"/>
</dbReference>
<dbReference type="RefSeq" id="WP_161411704.1">
    <property type="nucleotide sequence ID" value="NZ_WTUZ01000040.1"/>
</dbReference>
<reference evidence="5 6" key="1">
    <citation type="submission" date="2019-12" db="EMBL/GenBank/DDBJ databases">
        <title>Paenibacillus sp. nov. sp. isolated from soil.</title>
        <authorList>
            <person name="Kim J."/>
            <person name="Jeong S.E."/>
            <person name="Jung H.S."/>
            <person name="Jeon C.O."/>
        </authorList>
    </citation>
    <scope>NUCLEOTIDE SEQUENCE [LARGE SCALE GENOMIC DNA]</scope>
    <source>
        <strain evidence="5 6">5J-6</strain>
    </source>
</reference>
<evidence type="ECO:0000259" key="4">
    <source>
        <dbReference type="PROSITE" id="PS51387"/>
    </source>
</evidence>
<dbReference type="GO" id="GO:0071949">
    <property type="term" value="F:FAD binding"/>
    <property type="evidence" value="ECO:0007669"/>
    <property type="project" value="InterPro"/>
</dbReference>
<dbReference type="GO" id="GO:0016491">
    <property type="term" value="F:oxidoreductase activity"/>
    <property type="evidence" value="ECO:0007669"/>
    <property type="project" value="UniProtKB-KW"/>
</dbReference>
<sequence length="281" mass="31280">MISFDFEYYKPTGLQEAVSLFQQLDASGKAPLYYSGGTEIISMARLEQLRTGAVIDIKGIPECRVFQFHHHQLVIGSAITLNALAESPLFPLLGDTVRDIADHTIRNKITIGGLLCGKFIYREGLLPFLLADSEVVLASPSGVRQVPIRQIFNGEPRLEKGELLVQIISDSIYFKMPFVTIKKTKLERIDYPIVRITGLQTGEGIRVAFSGVSAIPFRSKKIEEIMNDSSLTLEARVDNAIGWWPVPILNDILSSAAYRTFVLRNTLLDVMGALEQGRRRG</sequence>
<dbReference type="InterPro" id="IPR016169">
    <property type="entry name" value="FAD-bd_PCMH_sub2"/>
</dbReference>
<feature type="domain" description="FAD-binding PCMH-type" evidence="4">
    <location>
        <begin position="1"/>
        <end position="215"/>
    </location>
</feature>
<dbReference type="Pfam" id="PF00941">
    <property type="entry name" value="FAD_binding_5"/>
    <property type="match status" value="1"/>
</dbReference>
<keyword evidence="1" id="KW-0285">Flavoprotein</keyword>
<evidence type="ECO:0000313" key="6">
    <source>
        <dbReference type="Proteomes" id="UP000481087"/>
    </source>
</evidence>
<dbReference type="SUPFAM" id="SSF55447">
    <property type="entry name" value="CO dehydrogenase flavoprotein C-terminal domain-like"/>
    <property type="match status" value="1"/>
</dbReference>
<gene>
    <name evidence="5" type="ORF">GQF01_33695</name>
</gene>
<dbReference type="InterPro" id="IPR036683">
    <property type="entry name" value="CO_DH_flav_C_dom_sf"/>
</dbReference>
<evidence type="ECO:0000313" key="5">
    <source>
        <dbReference type="EMBL" id="MZQ87078.1"/>
    </source>
</evidence>
<evidence type="ECO:0000256" key="1">
    <source>
        <dbReference type="ARBA" id="ARBA00022630"/>
    </source>
</evidence>
<dbReference type="SUPFAM" id="SSF56176">
    <property type="entry name" value="FAD-binding/transporter-associated domain-like"/>
    <property type="match status" value="1"/>
</dbReference>